<comment type="caution">
    <text evidence="7">The sequence shown here is derived from an EMBL/GenBank/DDBJ whole genome shotgun (WGS) entry which is preliminary data.</text>
</comment>
<keyword evidence="3 4" id="KW-0822">Tryptophan biosynthesis</keyword>
<keyword evidence="4" id="KW-0460">Magnesium</keyword>
<keyword evidence="4" id="KW-0057">Aromatic amino acid biosynthesis</keyword>
<evidence type="ECO:0000313" key="8">
    <source>
        <dbReference type="Proteomes" id="UP001597128"/>
    </source>
</evidence>
<organism evidence="7 8">
    <name type="scientific">Methylophilus luteus</name>
    <dbReference type="NCBI Taxonomy" id="640108"/>
    <lineage>
        <taxon>Bacteria</taxon>
        <taxon>Pseudomonadati</taxon>
        <taxon>Pseudomonadota</taxon>
        <taxon>Betaproteobacteria</taxon>
        <taxon>Nitrosomonadales</taxon>
        <taxon>Methylophilaceae</taxon>
        <taxon>Methylophilus</taxon>
    </lineage>
</organism>
<dbReference type="InterPro" id="IPR036320">
    <property type="entry name" value="Glycosyl_Trfase_fam3_N_dom_sf"/>
</dbReference>
<evidence type="ECO:0000259" key="5">
    <source>
        <dbReference type="Pfam" id="PF00591"/>
    </source>
</evidence>
<evidence type="ECO:0000259" key="6">
    <source>
        <dbReference type="Pfam" id="PF02885"/>
    </source>
</evidence>
<dbReference type="Pfam" id="PF02885">
    <property type="entry name" value="Glycos_trans_3N"/>
    <property type="match status" value="1"/>
</dbReference>
<comment type="cofactor">
    <cofactor evidence="4">
        <name>Mg(2+)</name>
        <dbReference type="ChEBI" id="CHEBI:18420"/>
    </cofactor>
    <text evidence="4">Binds 2 magnesium ions per monomer.</text>
</comment>
<evidence type="ECO:0000256" key="2">
    <source>
        <dbReference type="ARBA" id="ARBA00022679"/>
    </source>
</evidence>
<feature type="domain" description="Glycosyl transferase family 3" evidence="5">
    <location>
        <begin position="78"/>
        <end position="328"/>
    </location>
</feature>
<dbReference type="Proteomes" id="UP001597128">
    <property type="component" value="Unassembled WGS sequence"/>
</dbReference>
<accession>A0ABW3FAU4</accession>
<dbReference type="SUPFAM" id="SSF52418">
    <property type="entry name" value="Nucleoside phosphorylase/phosphoribosyltransferase catalytic domain"/>
    <property type="match status" value="1"/>
</dbReference>
<feature type="binding site" evidence="4">
    <location>
        <position position="230"/>
    </location>
    <ligand>
        <name>Mg(2+)</name>
        <dbReference type="ChEBI" id="CHEBI:18420"/>
        <label>2</label>
    </ligand>
</feature>
<dbReference type="Gene3D" id="3.40.1030.10">
    <property type="entry name" value="Nucleoside phosphorylase/phosphoribosyltransferase catalytic domain"/>
    <property type="match status" value="1"/>
</dbReference>
<keyword evidence="8" id="KW-1185">Reference proteome</keyword>
<dbReference type="PANTHER" id="PTHR43285">
    <property type="entry name" value="ANTHRANILATE PHOSPHORIBOSYLTRANSFERASE"/>
    <property type="match status" value="1"/>
</dbReference>
<protein>
    <recommendedName>
        <fullName evidence="4">Anthranilate phosphoribosyltransferase</fullName>
        <ecNumber evidence="4">2.4.2.18</ecNumber>
    </recommendedName>
</protein>
<comment type="pathway">
    <text evidence="4">Amino-acid biosynthesis; L-tryptophan biosynthesis; L-tryptophan from chorismate: step 2/5.</text>
</comment>
<dbReference type="RefSeq" id="WP_379058148.1">
    <property type="nucleotide sequence ID" value="NZ_JBHTKB010000003.1"/>
</dbReference>
<dbReference type="PANTHER" id="PTHR43285:SF2">
    <property type="entry name" value="ANTHRANILATE PHOSPHORIBOSYLTRANSFERASE"/>
    <property type="match status" value="1"/>
</dbReference>
<dbReference type="SUPFAM" id="SSF47648">
    <property type="entry name" value="Nucleoside phosphorylase/phosphoribosyltransferase N-terminal domain"/>
    <property type="match status" value="1"/>
</dbReference>
<dbReference type="InterPro" id="IPR035902">
    <property type="entry name" value="Nuc_phospho_transferase"/>
</dbReference>
<feature type="binding site" evidence="4">
    <location>
        <begin position="94"/>
        <end position="97"/>
    </location>
    <ligand>
        <name>5-phospho-alpha-D-ribose 1-diphosphate</name>
        <dbReference type="ChEBI" id="CHEBI:58017"/>
    </ligand>
</feature>
<reference evidence="8" key="1">
    <citation type="journal article" date="2019" name="Int. J. Syst. Evol. Microbiol.">
        <title>The Global Catalogue of Microorganisms (GCM) 10K type strain sequencing project: providing services to taxonomists for standard genome sequencing and annotation.</title>
        <authorList>
            <consortium name="The Broad Institute Genomics Platform"/>
            <consortium name="The Broad Institute Genome Sequencing Center for Infectious Disease"/>
            <person name="Wu L."/>
            <person name="Ma J."/>
        </authorList>
    </citation>
    <scope>NUCLEOTIDE SEQUENCE [LARGE SCALE GENOMIC DNA]</scope>
    <source>
        <strain evidence="8">CCUG 58412</strain>
    </source>
</reference>
<dbReference type="EC" id="2.4.2.18" evidence="4"/>
<keyword evidence="1 4" id="KW-0328">Glycosyltransferase</keyword>
<dbReference type="EMBL" id="JBHTKB010000003">
    <property type="protein sequence ID" value="MFD0914400.1"/>
    <property type="molecule type" value="Genomic_DNA"/>
</dbReference>
<comment type="catalytic activity">
    <reaction evidence="4">
        <text>N-(5-phospho-beta-D-ribosyl)anthranilate + diphosphate = 5-phospho-alpha-D-ribose 1-diphosphate + anthranilate</text>
        <dbReference type="Rhea" id="RHEA:11768"/>
        <dbReference type="ChEBI" id="CHEBI:16567"/>
        <dbReference type="ChEBI" id="CHEBI:18277"/>
        <dbReference type="ChEBI" id="CHEBI:33019"/>
        <dbReference type="ChEBI" id="CHEBI:58017"/>
        <dbReference type="EC" id="2.4.2.18"/>
    </reaction>
</comment>
<dbReference type="InterPro" id="IPR000312">
    <property type="entry name" value="Glycosyl_Trfase_fam3"/>
</dbReference>
<keyword evidence="2 4" id="KW-0808">Transferase</keyword>
<evidence type="ECO:0000256" key="3">
    <source>
        <dbReference type="ARBA" id="ARBA00022822"/>
    </source>
</evidence>
<dbReference type="InterPro" id="IPR017459">
    <property type="entry name" value="Glycosyl_Trfase_fam3_N_dom"/>
</dbReference>
<gene>
    <name evidence="4 7" type="primary">trpD</name>
    <name evidence="7" type="ORF">ACFQ1Z_12635</name>
</gene>
<keyword evidence="4" id="KW-0028">Amino-acid biosynthesis</keyword>
<feature type="binding site" evidence="4">
    <location>
        <position position="96"/>
    </location>
    <ligand>
        <name>Mg(2+)</name>
        <dbReference type="ChEBI" id="CHEBI:18420"/>
        <label>1</label>
    </ligand>
</feature>
<feature type="binding site" evidence="4">
    <location>
        <position position="170"/>
    </location>
    <ligand>
        <name>anthranilate</name>
        <dbReference type="ChEBI" id="CHEBI:16567"/>
        <label>2</label>
    </ligand>
</feature>
<feature type="binding site" evidence="4">
    <location>
        <position position="84"/>
    </location>
    <ligand>
        <name>5-phospho-alpha-D-ribose 1-diphosphate</name>
        <dbReference type="ChEBI" id="CHEBI:58017"/>
    </ligand>
</feature>
<keyword evidence="4" id="KW-0479">Metal-binding</keyword>
<feature type="binding site" evidence="4">
    <location>
        <position position="229"/>
    </location>
    <ligand>
        <name>Mg(2+)</name>
        <dbReference type="ChEBI" id="CHEBI:18420"/>
        <label>2</label>
    </ligand>
</feature>
<dbReference type="Pfam" id="PF00591">
    <property type="entry name" value="Glycos_transf_3"/>
    <property type="match status" value="1"/>
</dbReference>
<dbReference type="GO" id="GO:0004048">
    <property type="term" value="F:anthranilate phosphoribosyltransferase activity"/>
    <property type="evidence" value="ECO:0007669"/>
    <property type="project" value="UniProtKB-EC"/>
</dbReference>
<feature type="binding site" evidence="4">
    <location>
        <position position="84"/>
    </location>
    <ligand>
        <name>anthranilate</name>
        <dbReference type="ChEBI" id="CHEBI:16567"/>
        <label>1</label>
    </ligand>
</feature>
<dbReference type="InterPro" id="IPR005940">
    <property type="entry name" value="Anthranilate_Pribosyl_Tfrase"/>
</dbReference>
<sequence length="341" mass="36127">MSITPKIAIQRLIDHTDFTHEEMLEIMRQIMSGEFTQIQIAGFLSALRVKGETVTEIAAAAQMMRELSSKVEISDTRHLIDTCGTGGAPNKAFNVSTASAFVAAGAGAKIAKHGGRAASSKSGSADVLEALGVNITLTPEQVVRCVNEAGIGFMFAPNHHSAMKYAAPVRRELGVRTMFNLLGPMTNPAGAKRQVMGVFHRDLVPLLAQTLKQLGSEHVMVVHSADEMDEISFSADTYVAELKNGNITEYTVNPAQFGIPLHDINSIRVESAQHSSEIILGLLAGEKGPARDIVLLNAGAAIYVSGLADDLTSGIAQAAASIDSGNALNKLQQLKALSQVA</sequence>
<feature type="binding site" evidence="4">
    <location>
        <begin position="112"/>
        <end position="120"/>
    </location>
    <ligand>
        <name>5-phospho-alpha-D-ribose 1-diphosphate</name>
        <dbReference type="ChEBI" id="CHEBI:58017"/>
    </ligand>
</feature>
<evidence type="ECO:0000256" key="4">
    <source>
        <dbReference type="HAMAP-Rule" id="MF_00211"/>
    </source>
</evidence>
<dbReference type="Gene3D" id="1.20.970.10">
    <property type="entry name" value="Transferase, Pyrimidine Nucleoside Phosphorylase, Chain C"/>
    <property type="match status" value="1"/>
</dbReference>
<dbReference type="NCBIfam" id="TIGR01245">
    <property type="entry name" value="trpD"/>
    <property type="match status" value="1"/>
</dbReference>
<proteinExistence type="inferred from homology"/>
<evidence type="ECO:0000256" key="1">
    <source>
        <dbReference type="ARBA" id="ARBA00022676"/>
    </source>
</evidence>
<name>A0ABW3FAU4_9PROT</name>
<comment type="subunit">
    <text evidence="4">Homodimer.</text>
</comment>
<feature type="binding site" evidence="4">
    <location>
        <position position="230"/>
    </location>
    <ligand>
        <name>Mg(2+)</name>
        <dbReference type="ChEBI" id="CHEBI:18420"/>
        <label>1</label>
    </ligand>
</feature>
<dbReference type="HAMAP" id="MF_00211">
    <property type="entry name" value="TrpD"/>
    <property type="match status" value="1"/>
</dbReference>
<feature type="domain" description="Glycosyl transferase family 3 N-terminal" evidence="6">
    <location>
        <begin position="8"/>
        <end position="67"/>
    </location>
</feature>
<comment type="function">
    <text evidence="4">Catalyzes the transfer of the phosphoribosyl group of 5-phosphorylribose-1-pyrophosphate (PRPP) to anthranilate to yield N-(5'-phosphoribosyl)-anthranilate (PRA).</text>
</comment>
<comment type="caution">
    <text evidence="4">Lacks conserved residue(s) required for the propagation of feature annotation.</text>
</comment>
<comment type="similarity">
    <text evidence="4">Belongs to the anthranilate phosphoribosyltransferase family.</text>
</comment>
<feature type="binding site" evidence="4">
    <location>
        <position position="124"/>
    </location>
    <ligand>
        <name>5-phospho-alpha-D-ribose 1-diphosphate</name>
        <dbReference type="ChEBI" id="CHEBI:58017"/>
    </ligand>
</feature>
<evidence type="ECO:0000313" key="7">
    <source>
        <dbReference type="EMBL" id="MFD0914400.1"/>
    </source>
</evidence>